<keyword evidence="1" id="KW-0808">Transferase</keyword>
<name>A0ABS2HF27_9VIBR</name>
<organism evidence="1 2">
    <name type="scientific">Vibrio ulleungensis</name>
    <dbReference type="NCBI Taxonomy" id="2807619"/>
    <lineage>
        <taxon>Bacteria</taxon>
        <taxon>Pseudomonadati</taxon>
        <taxon>Pseudomonadota</taxon>
        <taxon>Gammaproteobacteria</taxon>
        <taxon>Vibrionales</taxon>
        <taxon>Vibrionaceae</taxon>
        <taxon>Vibrio</taxon>
    </lineage>
</organism>
<reference evidence="1 2" key="1">
    <citation type="submission" date="2021-02" db="EMBL/GenBank/DDBJ databases">
        <authorList>
            <person name="Park J.-S."/>
        </authorList>
    </citation>
    <scope>NUCLEOTIDE SEQUENCE [LARGE SCALE GENOMIC DNA]</scope>
    <source>
        <strain evidence="1 2">188UL20-2</strain>
    </source>
</reference>
<dbReference type="EMBL" id="JAFEUM010000001">
    <property type="protein sequence ID" value="MBM7034927.1"/>
    <property type="molecule type" value="Genomic_DNA"/>
</dbReference>
<sequence>MDSMLSTTALAKTKQLEAAQLFDQLQQAGYLYRQSTKGKSRWVLTYLGERFGGQYKDHPTYGKYIAWPRTLFIDHAWQDHPLMTATALGDHFSLAAKKINLLLKELGWLAKTESGWRVTDHGKRAGGHQKKRDDNDYALWHPSIQRHPRLVQTVREFIGQESAKLATDHSISEFRKKFEAKHRTLDGHYVRTEGELILDNWLYMAGVTHAYARQLPIEQEEWCDFYLPQANLYLQYWPFNHDEPSSVRDALLSLYQSNDLELIELFADEIEQLDDLLPKRLRQYGIKAY</sequence>
<evidence type="ECO:0000313" key="1">
    <source>
        <dbReference type="EMBL" id="MBM7034927.1"/>
    </source>
</evidence>
<keyword evidence="2" id="KW-1185">Reference proteome</keyword>
<keyword evidence="1" id="KW-0418">Kinase</keyword>
<dbReference type="GO" id="GO:0016301">
    <property type="term" value="F:kinase activity"/>
    <property type="evidence" value="ECO:0007669"/>
    <property type="project" value="UniProtKB-KW"/>
</dbReference>
<evidence type="ECO:0000313" key="2">
    <source>
        <dbReference type="Proteomes" id="UP000809621"/>
    </source>
</evidence>
<protein>
    <submittedName>
        <fullName evidence="1">Glycerol kinase</fullName>
    </submittedName>
</protein>
<comment type="caution">
    <text evidence="1">The sequence shown here is derived from an EMBL/GenBank/DDBJ whole genome shotgun (WGS) entry which is preliminary data.</text>
</comment>
<proteinExistence type="predicted"/>
<gene>
    <name evidence="1" type="ORF">JQC93_00800</name>
</gene>
<dbReference type="Proteomes" id="UP000809621">
    <property type="component" value="Unassembled WGS sequence"/>
</dbReference>
<dbReference type="RefSeq" id="WP_205156579.1">
    <property type="nucleotide sequence ID" value="NZ_JAFEUM010000001.1"/>
</dbReference>
<accession>A0ABS2HF27</accession>